<keyword evidence="3" id="KW-0813">Transport</keyword>
<keyword evidence="11" id="KW-0407">Ion channel</keyword>
<keyword evidence="8 13" id="KW-1133">Transmembrane helix</keyword>
<evidence type="ECO:0000256" key="7">
    <source>
        <dbReference type="ARBA" id="ARBA00022958"/>
    </source>
</evidence>
<evidence type="ECO:0000313" key="15">
    <source>
        <dbReference type="Proteomes" id="UP000034301"/>
    </source>
</evidence>
<gene>
    <name evidence="14" type="ORF">UT78_C0019G0004</name>
</gene>
<feature type="transmembrane region" description="Helical" evidence="13">
    <location>
        <begin position="85"/>
        <end position="104"/>
    </location>
</feature>
<dbReference type="InterPro" id="IPR010617">
    <property type="entry name" value="TMEM175-like"/>
</dbReference>
<feature type="transmembrane region" description="Helical" evidence="13">
    <location>
        <begin position="46"/>
        <end position="64"/>
    </location>
</feature>
<reference evidence="14 15" key="1">
    <citation type="journal article" date="2015" name="Nature">
        <title>rRNA introns, odd ribosomes, and small enigmatic genomes across a large radiation of phyla.</title>
        <authorList>
            <person name="Brown C.T."/>
            <person name="Hug L.A."/>
            <person name="Thomas B.C."/>
            <person name="Sharon I."/>
            <person name="Castelle C.J."/>
            <person name="Singh A."/>
            <person name="Wilkins M.J."/>
            <person name="Williams K.H."/>
            <person name="Banfield J.F."/>
        </authorList>
    </citation>
    <scope>NUCLEOTIDE SEQUENCE [LARGE SCALE GENOMIC DNA]</scope>
</reference>
<keyword evidence="7" id="KW-0630">Potassium</keyword>
<keyword evidence="9" id="KW-0406">Ion transport</keyword>
<dbReference type="EMBL" id="LBYC01000019">
    <property type="protein sequence ID" value="KKR41859.1"/>
    <property type="molecule type" value="Genomic_DNA"/>
</dbReference>
<comment type="similarity">
    <text evidence="2">Belongs to the TMEM175 family.</text>
</comment>
<dbReference type="PANTHER" id="PTHR31462:SF5">
    <property type="entry name" value="ENDOSOMAL_LYSOSOMAL PROTON CHANNEL TMEM175"/>
    <property type="match status" value="1"/>
</dbReference>
<feature type="transmembrane region" description="Helical" evidence="13">
    <location>
        <begin position="157"/>
        <end position="188"/>
    </location>
</feature>
<dbReference type="GO" id="GO:0016020">
    <property type="term" value="C:membrane"/>
    <property type="evidence" value="ECO:0007669"/>
    <property type="project" value="UniProtKB-SubCell"/>
</dbReference>
<keyword evidence="5 13" id="KW-0812">Transmembrane</keyword>
<evidence type="ECO:0000256" key="4">
    <source>
        <dbReference type="ARBA" id="ARBA00022538"/>
    </source>
</evidence>
<evidence type="ECO:0000256" key="10">
    <source>
        <dbReference type="ARBA" id="ARBA00023136"/>
    </source>
</evidence>
<evidence type="ECO:0000256" key="11">
    <source>
        <dbReference type="ARBA" id="ARBA00023303"/>
    </source>
</evidence>
<evidence type="ECO:0000256" key="6">
    <source>
        <dbReference type="ARBA" id="ARBA00022826"/>
    </source>
</evidence>
<dbReference type="Proteomes" id="UP000034301">
    <property type="component" value="Unassembled WGS sequence"/>
</dbReference>
<keyword evidence="10 13" id="KW-0472">Membrane</keyword>
<comment type="subcellular location">
    <subcellularLocation>
        <location evidence="1">Membrane</location>
        <topology evidence="1">Multi-pass membrane protein</topology>
    </subcellularLocation>
</comment>
<comment type="caution">
    <text evidence="14">The sequence shown here is derived from an EMBL/GenBank/DDBJ whole genome shotgun (WGS) entry which is preliminary data.</text>
</comment>
<dbReference type="PANTHER" id="PTHR31462">
    <property type="entry name" value="ENDOSOMAL/LYSOSOMAL POTASSIUM CHANNEL TMEM175"/>
    <property type="match status" value="1"/>
</dbReference>
<evidence type="ECO:0000256" key="9">
    <source>
        <dbReference type="ARBA" id="ARBA00023065"/>
    </source>
</evidence>
<name>A0A0G0QN52_9BACT</name>
<protein>
    <recommendedName>
        <fullName evidence="16">Integral membrane protein</fullName>
    </recommendedName>
</protein>
<evidence type="ECO:0000256" key="5">
    <source>
        <dbReference type="ARBA" id="ARBA00022692"/>
    </source>
</evidence>
<evidence type="ECO:0000256" key="1">
    <source>
        <dbReference type="ARBA" id="ARBA00004141"/>
    </source>
</evidence>
<evidence type="ECO:0000256" key="3">
    <source>
        <dbReference type="ARBA" id="ARBA00022448"/>
    </source>
</evidence>
<comment type="catalytic activity">
    <reaction evidence="12">
        <text>K(+)(in) = K(+)(out)</text>
        <dbReference type="Rhea" id="RHEA:29463"/>
        <dbReference type="ChEBI" id="CHEBI:29103"/>
    </reaction>
</comment>
<feature type="transmembrane region" description="Helical" evidence="13">
    <location>
        <begin position="110"/>
        <end position="130"/>
    </location>
</feature>
<accession>A0A0G0QN52</accession>
<dbReference type="GO" id="GO:0005267">
    <property type="term" value="F:potassium channel activity"/>
    <property type="evidence" value="ECO:0007669"/>
    <property type="project" value="UniProtKB-KW"/>
</dbReference>
<feature type="transmembrane region" description="Helical" evidence="13">
    <location>
        <begin position="12"/>
        <end position="34"/>
    </location>
</feature>
<evidence type="ECO:0008006" key="16">
    <source>
        <dbReference type="Google" id="ProtNLM"/>
    </source>
</evidence>
<dbReference type="Pfam" id="PF06736">
    <property type="entry name" value="TMEM175"/>
    <property type="match status" value="1"/>
</dbReference>
<organism evidence="14 15">
    <name type="scientific">Candidatus Nomurabacteria bacterium GW2011_GWF2_40_12</name>
    <dbReference type="NCBI Taxonomy" id="1618776"/>
    <lineage>
        <taxon>Bacteria</taxon>
        <taxon>Candidatus Nomuraibacteriota</taxon>
    </lineage>
</organism>
<evidence type="ECO:0000256" key="12">
    <source>
        <dbReference type="ARBA" id="ARBA00034430"/>
    </source>
</evidence>
<proteinExistence type="inferred from homology"/>
<evidence type="ECO:0000256" key="8">
    <source>
        <dbReference type="ARBA" id="ARBA00022989"/>
    </source>
</evidence>
<dbReference type="GO" id="GO:0015252">
    <property type="term" value="F:proton channel activity"/>
    <property type="evidence" value="ECO:0007669"/>
    <property type="project" value="InterPro"/>
</dbReference>
<evidence type="ECO:0000256" key="2">
    <source>
        <dbReference type="ARBA" id="ARBA00006920"/>
    </source>
</evidence>
<evidence type="ECO:0000313" key="14">
    <source>
        <dbReference type="EMBL" id="KKR41859.1"/>
    </source>
</evidence>
<dbReference type="AlphaFoldDB" id="A0A0G0QN52"/>
<keyword evidence="4" id="KW-0633">Potassium transport</keyword>
<keyword evidence="6" id="KW-0631">Potassium channel</keyword>
<evidence type="ECO:0000256" key="13">
    <source>
        <dbReference type="SAM" id="Phobius"/>
    </source>
</evidence>
<sequence length="220" mass="25237">MNHTRLDQLSDGIFAIVMTILVFEIKVPVVWGPIDNMNLWFEVKGLLPVFSSYLLSFALLFTYWRAHHFFVSIYAKNVDHMLTNINAVFFMLISLVPFSAGFLGEYSKNELAVIIFGVHTILIGLTLYWMRRYVLYSPHIQNPEITKREIRGSTVRTLAPVVFAIIAIPLAFYSIKLALVMFTLAVIFNLSSYSTRLFESFIKTIHHAMFGEDTQGHFAD</sequence>